<reference evidence="2" key="1">
    <citation type="journal article" date="2020" name="mSystems">
        <title>Genome- and Community-Level Interaction Insights into Carbon Utilization and Element Cycling Functions of Hydrothermarchaeota in Hydrothermal Sediment.</title>
        <authorList>
            <person name="Zhou Z."/>
            <person name="Liu Y."/>
            <person name="Xu W."/>
            <person name="Pan J."/>
            <person name="Luo Z.H."/>
            <person name="Li M."/>
        </authorList>
    </citation>
    <scope>NUCLEOTIDE SEQUENCE [LARGE SCALE GENOMIC DNA]</scope>
    <source>
        <strain evidence="2">SpSt-374</strain>
    </source>
</reference>
<feature type="region of interest" description="Disordered" evidence="1">
    <location>
        <begin position="28"/>
        <end position="63"/>
    </location>
</feature>
<proteinExistence type="predicted"/>
<gene>
    <name evidence="2" type="ORF">ENR15_06030</name>
</gene>
<evidence type="ECO:0000313" key="2">
    <source>
        <dbReference type="EMBL" id="HGG00209.1"/>
    </source>
</evidence>
<organism evidence="2">
    <name type="scientific">Planktothricoides sp. SpSt-374</name>
    <dbReference type="NCBI Taxonomy" id="2282167"/>
    <lineage>
        <taxon>Bacteria</taxon>
        <taxon>Bacillati</taxon>
        <taxon>Cyanobacteriota</taxon>
        <taxon>Cyanophyceae</taxon>
        <taxon>Oscillatoriophycideae</taxon>
        <taxon>Oscillatoriales</taxon>
        <taxon>Oscillatoriaceae</taxon>
        <taxon>Planktothricoides</taxon>
    </lineage>
</organism>
<evidence type="ECO:0000256" key="1">
    <source>
        <dbReference type="SAM" id="MobiDB-lite"/>
    </source>
</evidence>
<dbReference type="EMBL" id="DSPX01000057">
    <property type="protein sequence ID" value="HGG00209.1"/>
    <property type="molecule type" value="Genomic_DNA"/>
</dbReference>
<comment type="caution">
    <text evidence="2">The sequence shown here is derived from an EMBL/GenBank/DDBJ whole genome shotgun (WGS) entry which is preliminary data.</text>
</comment>
<protein>
    <submittedName>
        <fullName evidence="2">Uncharacterized protein</fullName>
    </submittedName>
</protein>
<feature type="region of interest" description="Disordered" evidence="1">
    <location>
        <begin position="75"/>
        <end position="96"/>
    </location>
</feature>
<accession>A0A7C3ZUF5</accession>
<feature type="compositionally biased region" description="Basic and acidic residues" evidence="1">
    <location>
        <begin position="75"/>
        <end position="87"/>
    </location>
</feature>
<dbReference type="AlphaFoldDB" id="A0A7C3ZUF5"/>
<name>A0A7C3ZUF5_9CYAN</name>
<sequence length="96" mass="10573">MLRQLISLRDIDIFSLRVLCYGYNGVSSSLSDFGTPIGRRGDGEQGSRGAGEQGSRGDREVWGAGEIGRCGECRNRVSHRNPEEKPRTLAQKPGFF</sequence>